<dbReference type="Proteomes" id="UP000190130">
    <property type="component" value="Unassembled WGS sequence"/>
</dbReference>
<dbReference type="OrthoDB" id="7818259at2"/>
<dbReference type="PANTHER" id="PTHR36505:SF1">
    <property type="entry name" value="BLR1072 PROTEIN"/>
    <property type="match status" value="1"/>
</dbReference>
<evidence type="ECO:0000313" key="5">
    <source>
        <dbReference type="EMBL" id="SKB56779.1"/>
    </source>
</evidence>
<reference evidence="5 7" key="2">
    <citation type="submission" date="2017-02" db="EMBL/GenBank/DDBJ databases">
        <authorList>
            <person name="Peterson S.W."/>
        </authorList>
    </citation>
    <scope>NUCLEOTIDE SEQUENCE [LARGE SCALE GENOMIC DNA]</scope>
    <source>
        <strain evidence="5 7">DSM 9653</strain>
    </source>
</reference>
<dbReference type="InterPro" id="IPR011033">
    <property type="entry name" value="PRC_barrel-like_sf"/>
</dbReference>
<dbReference type="AlphaFoldDB" id="A0A0Q3I1K5"/>
<accession>A0A0Q3I1K5</accession>
<dbReference type="RefSeq" id="WP_055729884.1">
    <property type="nucleotide sequence ID" value="NZ_FUYX01000003.1"/>
</dbReference>
<dbReference type="Gene3D" id="2.30.30.240">
    <property type="entry name" value="PRC-barrel domain"/>
    <property type="match status" value="1"/>
</dbReference>
<evidence type="ECO:0000313" key="6">
    <source>
        <dbReference type="Proteomes" id="UP000051562"/>
    </source>
</evidence>
<dbReference type="Pfam" id="PF05239">
    <property type="entry name" value="PRC"/>
    <property type="match status" value="1"/>
</dbReference>
<proteinExistence type="predicted"/>
<protein>
    <submittedName>
        <fullName evidence="5">Sporulation protein YlmC, PRC-barrel domain family</fullName>
    </submittedName>
</protein>
<feature type="domain" description="PRC-barrel" evidence="3">
    <location>
        <begin position="60"/>
        <end position="116"/>
    </location>
</feature>
<dbReference type="SUPFAM" id="SSF50346">
    <property type="entry name" value="PRC-barrel domain"/>
    <property type="match status" value="1"/>
</dbReference>
<feature type="region of interest" description="Disordered" evidence="1">
    <location>
        <begin position="121"/>
        <end position="183"/>
    </location>
</feature>
<keyword evidence="6" id="KW-1185">Reference proteome</keyword>
<evidence type="ECO:0000256" key="2">
    <source>
        <dbReference type="SAM" id="SignalP"/>
    </source>
</evidence>
<dbReference type="PANTHER" id="PTHR36505">
    <property type="entry name" value="BLR1072 PROTEIN"/>
    <property type="match status" value="1"/>
</dbReference>
<evidence type="ECO:0000313" key="7">
    <source>
        <dbReference type="Proteomes" id="UP000190130"/>
    </source>
</evidence>
<dbReference type="InterPro" id="IPR027275">
    <property type="entry name" value="PRC-brl_dom"/>
</dbReference>
<feature type="compositionally biased region" description="Gly residues" evidence="1">
    <location>
        <begin position="132"/>
        <end position="141"/>
    </location>
</feature>
<dbReference type="EMBL" id="FUYX01000003">
    <property type="protein sequence ID" value="SKB56779.1"/>
    <property type="molecule type" value="Genomic_DNA"/>
</dbReference>
<evidence type="ECO:0000259" key="3">
    <source>
        <dbReference type="Pfam" id="PF05239"/>
    </source>
</evidence>
<keyword evidence="2" id="KW-0732">Signal</keyword>
<organism evidence="4 6">
    <name type="scientific">Bosea thiooxidans</name>
    <dbReference type="NCBI Taxonomy" id="53254"/>
    <lineage>
        <taxon>Bacteria</taxon>
        <taxon>Pseudomonadati</taxon>
        <taxon>Pseudomonadota</taxon>
        <taxon>Alphaproteobacteria</taxon>
        <taxon>Hyphomicrobiales</taxon>
        <taxon>Boseaceae</taxon>
        <taxon>Bosea</taxon>
    </lineage>
</organism>
<feature type="signal peptide" evidence="2">
    <location>
        <begin position="1"/>
        <end position="21"/>
    </location>
</feature>
<feature type="chain" id="PRO_5014520337" evidence="2">
    <location>
        <begin position="22"/>
        <end position="183"/>
    </location>
</feature>
<feature type="compositionally biased region" description="Low complexity" evidence="1">
    <location>
        <begin position="142"/>
        <end position="157"/>
    </location>
</feature>
<evidence type="ECO:0000313" key="4">
    <source>
        <dbReference type="EMBL" id="KQK28800.1"/>
    </source>
</evidence>
<reference evidence="4 6" key="1">
    <citation type="submission" date="2015-10" db="EMBL/GenBank/DDBJ databases">
        <title>Draft genome of Bosea thiooxidans.</title>
        <authorList>
            <person name="Wang X."/>
        </authorList>
    </citation>
    <scope>NUCLEOTIDE SEQUENCE [LARGE SCALE GENOMIC DNA]</scope>
    <source>
        <strain evidence="4 6">CGMCC 9174</strain>
    </source>
</reference>
<dbReference type="Proteomes" id="UP000051562">
    <property type="component" value="Unassembled WGS sequence"/>
</dbReference>
<feature type="region of interest" description="Disordered" evidence="1">
    <location>
        <begin position="23"/>
        <end position="55"/>
    </location>
</feature>
<evidence type="ECO:0000256" key="1">
    <source>
        <dbReference type="SAM" id="MobiDB-lite"/>
    </source>
</evidence>
<gene>
    <name evidence="4" type="ORF">ARD30_20375</name>
    <name evidence="5" type="ORF">SAMN05660750_01278</name>
</gene>
<sequence length="183" mass="18088">MFKRIVFASVGAGLLAATAVAQTSAPTPPSSSSTPAAPAATPASKPAMPENNLAGKGKWRASKLIGVDIYGPDDKKVGDVTELVFDKSGKVEMVTVGVGGFLGIGSKDVAIPFEQVSWSDQPMAPAAPAPAAGGGTAGTGAGTASAPPAAAAPKAPAMYPDHGKITLTKDQLKEAPAVTYSGS</sequence>
<feature type="compositionally biased region" description="Low complexity" evidence="1">
    <location>
        <begin position="23"/>
        <end position="47"/>
    </location>
</feature>
<dbReference type="EMBL" id="LMAR01000059">
    <property type="protein sequence ID" value="KQK28800.1"/>
    <property type="molecule type" value="Genomic_DNA"/>
</dbReference>
<name>A0A0Q3I1K5_9HYPH</name>
<dbReference type="STRING" id="53254.SAMN05660750_01278"/>